<dbReference type="SUPFAM" id="SSF53901">
    <property type="entry name" value="Thiolase-like"/>
    <property type="match status" value="1"/>
</dbReference>
<protein>
    <submittedName>
        <fullName evidence="3">Hydroxymethylglutaryl-CoA synthase-like</fullName>
    </submittedName>
</protein>
<sequence length="123" mass="13990">MNMLAAIYASAVQFESNGRTPIFFFRSYLRRLNALARSSAMMNIISQLLKHSPNFSPEKFVETMKLMEHRYGAKDFETSQDTSLLSPGTFYLVKVDSMYRRFYAQKDAKEAKSGDNGSLANGH</sequence>
<name>A0AAQ3Q2I3_9LILI</name>
<dbReference type="InterPro" id="IPR013746">
    <property type="entry name" value="HMG_CoA_synt_C_dom"/>
</dbReference>
<dbReference type="AlphaFoldDB" id="A0AAQ3Q2I3"/>
<dbReference type="PANTHER" id="PTHR43323:SF2">
    <property type="entry name" value="HYDROXYMETHYLGLUTARYL-COA SYNTHASE"/>
    <property type="match status" value="1"/>
</dbReference>
<dbReference type="EMBL" id="CP136891">
    <property type="protein sequence ID" value="WOK96045.1"/>
    <property type="molecule type" value="Genomic_DNA"/>
</dbReference>
<evidence type="ECO:0000259" key="2">
    <source>
        <dbReference type="Pfam" id="PF08540"/>
    </source>
</evidence>
<proteinExistence type="predicted"/>
<evidence type="ECO:0000256" key="1">
    <source>
        <dbReference type="ARBA" id="ARBA00022679"/>
    </source>
</evidence>
<dbReference type="Proteomes" id="UP001327560">
    <property type="component" value="Chromosome 2"/>
</dbReference>
<dbReference type="Gene3D" id="3.40.47.10">
    <property type="match status" value="1"/>
</dbReference>
<evidence type="ECO:0000313" key="4">
    <source>
        <dbReference type="Proteomes" id="UP001327560"/>
    </source>
</evidence>
<evidence type="ECO:0000313" key="3">
    <source>
        <dbReference type="EMBL" id="WOK96045.1"/>
    </source>
</evidence>
<dbReference type="PANTHER" id="PTHR43323">
    <property type="entry name" value="3-HYDROXY-3-METHYLGLUTARYL COENZYME A SYNTHASE"/>
    <property type="match status" value="1"/>
</dbReference>
<dbReference type="GO" id="GO:0006084">
    <property type="term" value="P:acetyl-CoA metabolic process"/>
    <property type="evidence" value="ECO:0007669"/>
    <property type="project" value="InterPro"/>
</dbReference>
<gene>
    <name evidence="3" type="ORF">Cni_G04752</name>
</gene>
<organism evidence="3 4">
    <name type="scientific">Canna indica</name>
    <name type="common">Indian-shot</name>
    <dbReference type="NCBI Taxonomy" id="4628"/>
    <lineage>
        <taxon>Eukaryota</taxon>
        <taxon>Viridiplantae</taxon>
        <taxon>Streptophyta</taxon>
        <taxon>Embryophyta</taxon>
        <taxon>Tracheophyta</taxon>
        <taxon>Spermatophyta</taxon>
        <taxon>Magnoliopsida</taxon>
        <taxon>Liliopsida</taxon>
        <taxon>Zingiberales</taxon>
        <taxon>Cannaceae</taxon>
        <taxon>Canna</taxon>
    </lineage>
</organism>
<reference evidence="3 4" key="1">
    <citation type="submission" date="2023-10" db="EMBL/GenBank/DDBJ databases">
        <title>Chromosome-scale genome assembly provides insights into flower coloration mechanisms of Canna indica.</title>
        <authorList>
            <person name="Li C."/>
        </authorList>
    </citation>
    <scope>NUCLEOTIDE SEQUENCE [LARGE SCALE GENOMIC DNA]</scope>
    <source>
        <tissue evidence="3">Flower</tissue>
    </source>
</reference>
<keyword evidence="4" id="KW-1185">Reference proteome</keyword>
<dbReference type="InterPro" id="IPR016039">
    <property type="entry name" value="Thiolase-like"/>
</dbReference>
<dbReference type="GO" id="GO:0010142">
    <property type="term" value="P:farnesyl diphosphate biosynthetic process, mevalonate pathway"/>
    <property type="evidence" value="ECO:0007669"/>
    <property type="project" value="InterPro"/>
</dbReference>
<dbReference type="GO" id="GO:0004421">
    <property type="term" value="F:hydroxymethylglutaryl-CoA synthase activity"/>
    <property type="evidence" value="ECO:0007669"/>
    <property type="project" value="InterPro"/>
</dbReference>
<keyword evidence="1" id="KW-0808">Transferase</keyword>
<accession>A0AAQ3Q2I3</accession>
<feature type="domain" description="Hydroxymethylglutaryl-coenzyme A synthase C-terminal" evidence="2">
    <location>
        <begin position="39"/>
        <end position="106"/>
    </location>
</feature>
<dbReference type="Pfam" id="PF08540">
    <property type="entry name" value="HMG_CoA_synt_C"/>
    <property type="match status" value="1"/>
</dbReference>